<dbReference type="AlphaFoldDB" id="A0A3A2ZMC8"/>
<dbReference type="EMBL" id="MVGC01000300">
    <property type="protein sequence ID" value="RJE20514.1"/>
    <property type="molecule type" value="Genomic_DNA"/>
</dbReference>
<sequence>MASEDLNRIRIRSAKDVDKQFGTLLSALREPALGEQIRHLEMDRSLSGLRDDLPRVEIPRELEDRDKDLLDVAVRRAGFEGPLYDLMMNLIAHTPGTKEYDFCRGFNYNPEIFLSQALAALIISVSPNLESIAFPEFSGTWAPPSESGLVLQAFIEHANANPTQIPYLQNLRTVRCLSNKAVALSDERFYERYDLLQNMKLVGNLPAIESLIVNAIDDEWVETKLAPSSTNFKKVAIHHSIYSSSNLARIIRSCRRLEEFEFSIGGRAALGGSSASFDKVDLLNALSFHTQTLRVLDINIDEDLWDSPMLDEIDDYEEEDDQEEDDEEDSANWKKVFSEDYQVLSLKELPALTRLSIGIKLLAAIARGRAREGQPIETPITVAEILPPNLEYLRIRGYNPGTDPEYDAQAASLIERSRTHLLPRIDGLDMCIPNGKSVEDPDNHPELLWADEDWDFGRWK</sequence>
<name>A0A3A2ZMC8_9EURO</name>
<protein>
    <recommendedName>
        <fullName evidence="3">F-box domain protein</fullName>
    </recommendedName>
</protein>
<dbReference type="STRING" id="2070753.A0A3A2ZMC8"/>
<evidence type="ECO:0008006" key="3">
    <source>
        <dbReference type="Google" id="ProtNLM"/>
    </source>
</evidence>
<organism evidence="1 2">
    <name type="scientific">Aspergillus sclerotialis</name>
    <dbReference type="NCBI Taxonomy" id="2070753"/>
    <lineage>
        <taxon>Eukaryota</taxon>
        <taxon>Fungi</taxon>
        <taxon>Dikarya</taxon>
        <taxon>Ascomycota</taxon>
        <taxon>Pezizomycotina</taxon>
        <taxon>Eurotiomycetes</taxon>
        <taxon>Eurotiomycetidae</taxon>
        <taxon>Eurotiales</taxon>
        <taxon>Aspergillaceae</taxon>
        <taxon>Aspergillus</taxon>
        <taxon>Aspergillus subgen. Polypaecilum</taxon>
    </lineage>
</organism>
<proteinExistence type="predicted"/>
<dbReference type="Proteomes" id="UP000266188">
    <property type="component" value="Unassembled WGS sequence"/>
</dbReference>
<reference evidence="2" key="1">
    <citation type="submission" date="2017-02" db="EMBL/GenBank/DDBJ databases">
        <authorList>
            <person name="Tafer H."/>
            <person name="Lopandic K."/>
        </authorList>
    </citation>
    <scope>NUCLEOTIDE SEQUENCE [LARGE SCALE GENOMIC DNA]</scope>
    <source>
        <strain evidence="2">CBS 366.77</strain>
    </source>
</reference>
<keyword evidence="2" id="KW-1185">Reference proteome</keyword>
<comment type="caution">
    <text evidence="1">The sequence shown here is derived from an EMBL/GenBank/DDBJ whole genome shotgun (WGS) entry which is preliminary data.</text>
</comment>
<gene>
    <name evidence="1" type="ORF">PHISCL_07155</name>
</gene>
<accession>A0A3A2ZMC8</accession>
<evidence type="ECO:0000313" key="2">
    <source>
        <dbReference type="Proteomes" id="UP000266188"/>
    </source>
</evidence>
<evidence type="ECO:0000313" key="1">
    <source>
        <dbReference type="EMBL" id="RJE20514.1"/>
    </source>
</evidence>
<dbReference type="OrthoDB" id="3437411at2759"/>